<keyword evidence="3" id="KW-1185">Reference proteome</keyword>
<reference evidence="2" key="2">
    <citation type="submission" date="2020-08" db="EMBL/GenBank/DDBJ databases">
        <title>Plant Genome Project.</title>
        <authorList>
            <person name="Zhang R.-G."/>
        </authorList>
    </citation>
    <scope>NUCLEOTIDE SEQUENCE</scope>
    <source>
        <strain evidence="2">Huo1</strain>
        <tissue evidence="2">Leaf</tissue>
    </source>
</reference>
<feature type="compositionally biased region" description="Polar residues" evidence="1">
    <location>
        <begin position="78"/>
        <end position="98"/>
    </location>
</feature>
<sequence length="491" mass="53959">MLLVASLPLVYRGQKLRLEPYDSEGGGYGARDSPKALPLDDKVANGGARHIDFANTSGNCYDRVVVWHRDSAYDESSESVTNTEVNSTPETTSSNSVSLEKRNKICKPRDRLRNILLKSEEELVREDHSELACEGAFVKSKKTIRKIKVQVFIHGEAGNISAKVINLPDGFGDDMIIEVQDSQGKYCGHALVHVADTSDESVRFLGEVSFQIEQILTLVFENYKSLDESSPSGIKDVFGPATGVAAPALDPALKLYKMLHDILSPEIATRKRNSLANLGLWSQSRHKDSCSVVLLDKTDGGVDEEELMREDHSELAAEGAFVKSKKAIGKIKVQVLKAKRGWSGTHWLHVYIFKVFIHGEAGNISAKVINLPDGFGFGDDLIIEVQDSQGKYCGLVLVQVPDTSDQSVLDLDLMGRSIVSVLYPGNQSTKKLEKIQLYTNYSTTAYENSYKCTSVAAETIAYDNAFGDCDERPIVSAKKLVVATWFVEIGG</sequence>
<dbReference type="PANTHER" id="PTHR31110">
    <property type="entry name" value="PESTICIDAL CRYSTAL CRY8BA PROTEIN"/>
    <property type="match status" value="1"/>
</dbReference>
<dbReference type="EMBL" id="PNBA02000008">
    <property type="protein sequence ID" value="KAG6416089.1"/>
    <property type="molecule type" value="Genomic_DNA"/>
</dbReference>
<dbReference type="PANTHER" id="PTHR31110:SF2">
    <property type="entry name" value="PESTICIDAL CRYSTAL CRY8BA PROTEIN"/>
    <property type="match status" value="1"/>
</dbReference>
<feature type="region of interest" description="Disordered" evidence="1">
    <location>
        <begin position="76"/>
        <end position="100"/>
    </location>
</feature>
<dbReference type="AlphaFoldDB" id="A0A8X8XNC4"/>
<protein>
    <submittedName>
        <fullName evidence="2">Uncharacterized protein</fullName>
    </submittedName>
</protein>
<evidence type="ECO:0000313" key="3">
    <source>
        <dbReference type="Proteomes" id="UP000298416"/>
    </source>
</evidence>
<organism evidence="2">
    <name type="scientific">Salvia splendens</name>
    <name type="common">Scarlet sage</name>
    <dbReference type="NCBI Taxonomy" id="180675"/>
    <lineage>
        <taxon>Eukaryota</taxon>
        <taxon>Viridiplantae</taxon>
        <taxon>Streptophyta</taxon>
        <taxon>Embryophyta</taxon>
        <taxon>Tracheophyta</taxon>
        <taxon>Spermatophyta</taxon>
        <taxon>Magnoliopsida</taxon>
        <taxon>eudicotyledons</taxon>
        <taxon>Gunneridae</taxon>
        <taxon>Pentapetalae</taxon>
        <taxon>asterids</taxon>
        <taxon>lamiids</taxon>
        <taxon>Lamiales</taxon>
        <taxon>Lamiaceae</taxon>
        <taxon>Nepetoideae</taxon>
        <taxon>Mentheae</taxon>
        <taxon>Salviinae</taxon>
        <taxon>Salvia</taxon>
        <taxon>Salvia subgen. Calosphace</taxon>
        <taxon>core Calosphace</taxon>
    </lineage>
</organism>
<proteinExistence type="predicted"/>
<comment type="caution">
    <text evidence="2">The sequence shown here is derived from an EMBL/GenBank/DDBJ whole genome shotgun (WGS) entry which is preliminary data.</text>
</comment>
<dbReference type="Proteomes" id="UP000298416">
    <property type="component" value="Unassembled WGS sequence"/>
</dbReference>
<gene>
    <name evidence="2" type="ORF">SASPL_123513</name>
</gene>
<evidence type="ECO:0000313" key="2">
    <source>
        <dbReference type="EMBL" id="KAG6416089.1"/>
    </source>
</evidence>
<reference evidence="2" key="1">
    <citation type="submission" date="2018-01" db="EMBL/GenBank/DDBJ databases">
        <authorList>
            <person name="Mao J.F."/>
        </authorList>
    </citation>
    <scope>NUCLEOTIDE SEQUENCE</scope>
    <source>
        <strain evidence="2">Huo1</strain>
        <tissue evidence="2">Leaf</tissue>
    </source>
</reference>
<evidence type="ECO:0000256" key="1">
    <source>
        <dbReference type="SAM" id="MobiDB-lite"/>
    </source>
</evidence>
<accession>A0A8X8XNC4</accession>
<name>A0A8X8XNC4_SALSN</name>